<evidence type="ECO:0008006" key="4">
    <source>
        <dbReference type="Google" id="ProtNLM"/>
    </source>
</evidence>
<evidence type="ECO:0000256" key="1">
    <source>
        <dbReference type="SAM" id="Phobius"/>
    </source>
</evidence>
<proteinExistence type="predicted"/>
<dbReference type="RefSeq" id="WP_138836377.1">
    <property type="nucleotide sequence ID" value="NZ_VCNI01000002.1"/>
</dbReference>
<dbReference type="Proteomes" id="UP000751614">
    <property type="component" value="Unassembled WGS sequence"/>
</dbReference>
<sequence>METVAHHLVCFMFYLVITTSIQSWYEGFYAAALGLSVLVGIFYIVTYGYRFIKSSIENRAAKQGIHCKVLLQRTQTIWYSQPKQVTKKQRVYFELLLFLHVFGLILTGILWLGLMVGLAMYLQIFS</sequence>
<evidence type="ECO:0000313" key="2">
    <source>
        <dbReference type="EMBL" id="TMU54837.1"/>
    </source>
</evidence>
<accession>A0ABY2WJ12</accession>
<organism evidence="2 3">
    <name type="scientific">Flagellimonas algicola</name>
    <dbReference type="NCBI Taxonomy" id="2583815"/>
    <lineage>
        <taxon>Bacteria</taxon>
        <taxon>Pseudomonadati</taxon>
        <taxon>Bacteroidota</taxon>
        <taxon>Flavobacteriia</taxon>
        <taxon>Flavobacteriales</taxon>
        <taxon>Flavobacteriaceae</taxon>
        <taxon>Flagellimonas</taxon>
    </lineage>
</organism>
<reference evidence="2 3" key="1">
    <citation type="submission" date="2019-05" db="EMBL/GenBank/DDBJ databases">
        <title>Flagellimonas sp. AsT0115, sp. nov., isolated from a marine red algae, Asparagopsis taxiformis.</title>
        <authorList>
            <person name="Kim J."/>
            <person name="Jeong S.E."/>
            <person name="Jeon C.O."/>
        </authorList>
    </citation>
    <scope>NUCLEOTIDE SEQUENCE [LARGE SCALE GENOMIC DNA]</scope>
    <source>
        <strain evidence="2 3">AsT0115</strain>
    </source>
</reference>
<name>A0ABY2WJ12_9FLAO</name>
<keyword evidence="1" id="KW-0472">Membrane</keyword>
<comment type="caution">
    <text evidence="2">The sequence shown here is derived from an EMBL/GenBank/DDBJ whole genome shotgun (WGS) entry which is preliminary data.</text>
</comment>
<keyword evidence="1" id="KW-1133">Transmembrane helix</keyword>
<feature type="transmembrane region" description="Helical" evidence="1">
    <location>
        <begin position="91"/>
        <end position="124"/>
    </location>
</feature>
<keyword evidence="3" id="KW-1185">Reference proteome</keyword>
<feature type="transmembrane region" description="Helical" evidence="1">
    <location>
        <begin position="7"/>
        <end position="25"/>
    </location>
</feature>
<dbReference type="EMBL" id="VCNI01000002">
    <property type="protein sequence ID" value="TMU54837.1"/>
    <property type="molecule type" value="Genomic_DNA"/>
</dbReference>
<evidence type="ECO:0000313" key="3">
    <source>
        <dbReference type="Proteomes" id="UP000751614"/>
    </source>
</evidence>
<feature type="transmembrane region" description="Helical" evidence="1">
    <location>
        <begin position="31"/>
        <end position="52"/>
    </location>
</feature>
<keyword evidence="1" id="KW-0812">Transmembrane</keyword>
<protein>
    <recommendedName>
        <fullName evidence="4">DUF3899 domain-containing protein</fullName>
    </recommendedName>
</protein>
<gene>
    <name evidence="2" type="ORF">FGG15_11610</name>
</gene>